<sequence length="407" mass="45916">MNTKNSDSQFNPEELKKLFSHAYTLQEAGKLEDALLAYDTLLTLIPDSPLLHFNCGLAWFGLKDFSKAASHYAKAVTNAPEDPDIHYNRGLNFRRLLRFTDAAKSFEDACKAGDTTVDTLYNLALCYQDLEDFPKASRIYETILSQVPSHQSSLNNFAYLCHKSGDMKQAEALYSQLLKLNPEHLAAQHMLCSLTGVTPDTVPLEYVESVFDTYADDFEHSLIENLQYKTPTALYELYCDHFHGVVQTTCLDLGCGTGLAGEQFKKCCSELIGMDISQKMLDVAGEKNIYDTLMKDDIISFLQTNTQKCDLIVAADVFTYMGDLEAVFKECCTVIKKSGLLLFSVEEAGNNSNKKFKLKQTGRFGHSEKYIKTLCKQTGWTIIDHKLSDLRQEKGEWVRGHLFILQQ</sequence>
<feature type="domain" description="Methyltransferase type 11" evidence="2">
    <location>
        <begin position="251"/>
        <end position="343"/>
    </location>
</feature>
<dbReference type="Pfam" id="PF13424">
    <property type="entry name" value="TPR_12"/>
    <property type="match status" value="1"/>
</dbReference>
<comment type="caution">
    <text evidence="3">The sequence shown here is derived from an EMBL/GenBank/DDBJ whole genome shotgun (WGS) entry which is preliminary data.</text>
</comment>
<dbReference type="Gene3D" id="1.25.40.10">
    <property type="entry name" value="Tetratricopeptide repeat domain"/>
    <property type="match status" value="2"/>
</dbReference>
<keyword evidence="1" id="KW-0802">TPR repeat</keyword>
<dbReference type="PROSITE" id="PS50005">
    <property type="entry name" value="TPR"/>
    <property type="match status" value="3"/>
</dbReference>
<dbReference type="SMART" id="SM00028">
    <property type="entry name" value="TPR"/>
    <property type="match status" value="5"/>
</dbReference>
<organism evidence="3 4">
    <name type="scientific">Desulfotalea psychrophila</name>
    <dbReference type="NCBI Taxonomy" id="84980"/>
    <lineage>
        <taxon>Bacteria</taxon>
        <taxon>Pseudomonadati</taxon>
        <taxon>Thermodesulfobacteriota</taxon>
        <taxon>Desulfobulbia</taxon>
        <taxon>Desulfobulbales</taxon>
        <taxon>Desulfocapsaceae</taxon>
        <taxon>Desulfotalea</taxon>
    </lineage>
</organism>
<feature type="repeat" description="TPR" evidence="1">
    <location>
        <begin position="151"/>
        <end position="184"/>
    </location>
</feature>
<accession>A0ABS3AYD3</accession>
<evidence type="ECO:0000313" key="3">
    <source>
        <dbReference type="EMBL" id="MBN4068335.1"/>
    </source>
</evidence>
<dbReference type="Proteomes" id="UP000717534">
    <property type="component" value="Unassembled WGS sequence"/>
</dbReference>
<protein>
    <submittedName>
        <fullName evidence="3">Tetratricopeptide repeat protein</fullName>
    </submittedName>
</protein>
<name>A0ABS3AYD3_9BACT</name>
<dbReference type="InterPro" id="IPR019734">
    <property type="entry name" value="TPR_rpt"/>
</dbReference>
<dbReference type="InterPro" id="IPR013216">
    <property type="entry name" value="Methyltransf_11"/>
</dbReference>
<reference evidence="3 4" key="1">
    <citation type="submission" date="2021-02" db="EMBL/GenBank/DDBJ databases">
        <title>Activity-based single-cell genomes from oceanic crustal fluid captures similar information to metagenomic and metatranscriptomic surveys with orders of magnitude less sampling.</title>
        <authorList>
            <person name="D'Angelo T.S."/>
            <person name="Orcutt B.N."/>
        </authorList>
    </citation>
    <scope>NUCLEOTIDE SEQUENCE [LARGE SCALE GENOMIC DNA]</scope>
    <source>
        <strain evidence="3">AH-315-G02</strain>
    </source>
</reference>
<keyword evidence="4" id="KW-1185">Reference proteome</keyword>
<dbReference type="InterPro" id="IPR011990">
    <property type="entry name" value="TPR-like_helical_dom_sf"/>
</dbReference>
<dbReference type="PANTHER" id="PTHR44809:SF1">
    <property type="entry name" value="PROTEIN O-MANNOSYL-TRANSFERASE TMTC1"/>
    <property type="match status" value="1"/>
</dbReference>
<dbReference type="EMBL" id="JAFITO010000011">
    <property type="protein sequence ID" value="MBN4068335.1"/>
    <property type="molecule type" value="Genomic_DNA"/>
</dbReference>
<proteinExistence type="predicted"/>
<dbReference type="Pfam" id="PF08241">
    <property type="entry name" value="Methyltransf_11"/>
    <property type="match status" value="1"/>
</dbReference>
<evidence type="ECO:0000313" key="4">
    <source>
        <dbReference type="Proteomes" id="UP000717534"/>
    </source>
</evidence>
<dbReference type="InterPro" id="IPR052943">
    <property type="entry name" value="TMTC_O-mannosyl-trnsfr"/>
</dbReference>
<dbReference type="SUPFAM" id="SSF48452">
    <property type="entry name" value="TPR-like"/>
    <property type="match status" value="1"/>
</dbReference>
<evidence type="ECO:0000256" key="1">
    <source>
        <dbReference type="PROSITE-ProRule" id="PRU00339"/>
    </source>
</evidence>
<feature type="repeat" description="TPR" evidence="1">
    <location>
        <begin position="117"/>
        <end position="150"/>
    </location>
</feature>
<evidence type="ECO:0000259" key="2">
    <source>
        <dbReference type="Pfam" id="PF08241"/>
    </source>
</evidence>
<dbReference type="CDD" id="cd02440">
    <property type="entry name" value="AdoMet_MTases"/>
    <property type="match status" value="1"/>
</dbReference>
<gene>
    <name evidence="3" type="ORF">JYU06_02275</name>
</gene>
<dbReference type="Pfam" id="PF13432">
    <property type="entry name" value="TPR_16"/>
    <property type="match status" value="1"/>
</dbReference>
<dbReference type="InterPro" id="IPR029063">
    <property type="entry name" value="SAM-dependent_MTases_sf"/>
</dbReference>
<dbReference type="SUPFAM" id="SSF53335">
    <property type="entry name" value="S-adenosyl-L-methionine-dependent methyltransferases"/>
    <property type="match status" value="1"/>
</dbReference>
<dbReference type="Gene3D" id="3.40.50.150">
    <property type="entry name" value="Vaccinia Virus protein VP39"/>
    <property type="match status" value="1"/>
</dbReference>
<feature type="repeat" description="TPR" evidence="1">
    <location>
        <begin position="49"/>
        <end position="82"/>
    </location>
</feature>
<dbReference type="PANTHER" id="PTHR44809">
    <property type="match status" value="1"/>
</dbReference>